<evidence type="ECO:0000313" key="1">
    <source>
        <dbReference type="EMBL" id="RXH98817.1"/>
    </source>
</evidence>
<dbReference type="EMBL" id="RDQH01000331">
    <property type="protein sequence ID" value="RXH98817.1"/>
    <property type="molecule type" value="Genomic_DNA"/>
</dbReference>
<accession>A0A498JV43</accession>
<comment type="caution">
    <text evidence="1">The sequence shown here is derived from an EMBL/GenBank/DDBJ whole genome shotgun (WGS) entry which is preliminary data.</text>
</comment>
<proteinExistence type="predicted"/>
<dbReference type="SUPFAM" id="SSF52058">
    <property type="entry name" value="L domain-like"/>
    <property type="match status" value="1"/>
</dbReference>
<gene>
    <name evidence="1" type="ORF">DVH24_011142</name>
</gene>
<evidence type="ECO:0000313" key="2">
    <source>
        <dbReference type="Proteomes" id="UP000290289"/>
    </source>
</evidence>
<dbReference type="AlphaFoldDB" id="A0A498JV43"/>
<dbReference type="InterPro" id="IPR001611">
    <property type="entry name" value="Leu-rich_rpt"/>
</dbReference>
<dbReference type="InterPro" id="IPR032675">
    <property type="entry name" value="LRR_dom_sf"/>
</dbReference>
<keyword evidence="2" id="KW-1185">Reference proteome</keyword>
<organism evidence="1 2">
    <name type="scientific">Malus domestica</name>
    <name type="common">Apple</name>
    <name type="synonym">Pyrus malus</name>
    <dbReference type="NCBI Taxonomy" id="3750"/>
    <lineage>
        <taxon>Eukaryota</taxon>
        <taxon>Viridiplantae</taxon>
        <taxon>Streptophyta</taxon>
        <taxon>Embryophyta</taxon>
        <taxon>Tracheophyta</taxon>
        <taxon>Spermatophyta</taxon>
        <taxon>Magnoliopsida</taxon>
        <taxon>eudicotyledons</taxon>
        <taxon>Gunneridae</taxon>
        <taxon>Pentapetalae</taxon>
        <taxon>rosids</taxon>
        <taxon>fabids</taxon>
        <taxon>Rosales</taxon>
        <taxon>Rosaceae</taxon>
        <taxon>Amygdaloideae</taxon>
        <taxon>Maleae</taxon>
        <taxon>Malus</taxon>
    </lineage>
</organism>
<protein>
    <recommendedName>
        <fullName evidence="3">Leucine-rich repeat-containing N-terminal plant-type domain-containing protein</fullName>
    </recommendedName>
</protein>
<reference evidence="1 2" key="1">
    <citation type="submission" date="2018-10" db="EMBL/GenBank/DDBJ databases">
        <title>A high-quality apple genome assembly.</title>
        <authorList>
            <person name="Hu J."/>
        </authorList>
    </citation>
    <scope>NUCLEOTIDE SEQUENCE [LARGE SCALE GENOMIC DNA]</scope>
    <source>
        <strain evidence="2">cv. HFTH1</strain>
        <tissue evidence="1">Young leaf</tissue>
    </source>
</reference>
<name>A0A498JV43_MALDO</name>
<dbReference type="Gene3D" id="3.80.10.10">
    <property type="entry name" value="Ribonuclease Inhibitor"/>
    <property type="match status" value="1"/>
</dbReference>
<dbReference type="Pfam" id="PF00560">
    <property type="entry name" value="LRR_1"/>
    <property type="match status" value="1"/>
</dbReference>
<evidence type="ECO:0008006" key="3">
    <source>
        <dbReference type="Google" id="ProtNLM"/>
    </source>
</evidence>
<sequence>MKQLDLSNNLINGSIPDEIYGLVELTDLLLHNNSLVGSISPLDGRVIWWLHGPQHTLGILGMVRRIVYAHLSTFASGFTVIAHPCCKLAKQKAKVE</sequence>
<dbReference type="Proteomes" id="UP000290289">
    <property type="component" value="Chromosome 5"/>
</dbReference>